<evidence type="ECO:0000313" key="1">
    <source>
        <dbReference type="EMBL" id="CAB4008896.1"/>
    </source>
</evidence>
<name>A0A6S7HUA9_PARCT</name>
<reference evidence="1" key="1">
    <citation type="submission" date="2020-04" db="EMBL/GenBank/DDBJ databases">
        <authorList>
            <person name="Alioto T."/>
            <person name="Alioto T."/>
            <person name="Gomez Garrido J."/>
        </authorList>
    </citation>
    <scope>NUCLEOTIDE SEQUENCE</scope>
    <source>
        <strain evidence="1">A484AB</strain>
    </source>
</reference>
<dbReference type="EMBL" id="CACRXK020006263">
    <property type="protein sequence ID" value="CAB4008896.1"/>
    <property type="molecule type" value="Genomic_DNA"/>
</dbReference>
<keyword evidence="2" id="KW-1185">Reference proteome</keyword>
<dbReference type="OrthoDB" id="2116030at2759"/>
<dbReference type="AlphaFoldDB" id="A0A6S7HUA9"/>
<evidence type="ECO:0000313" key="2">
    <source>
        <dbReference type="Proteomes" id="UP001152795"/>
    </source>
</evidence>
<accession>A0A6S7HUA9</accession>
<comment type="caution">
    <text evidence="1">The sequence shown here is derived from an EMBL/GenBank/DDBJ whole genome shotgun (WGS) entry which is preliminary data.</text>
</comment>
<protein>
    <submittedName>
        <fullName evidence="1">Uncharacterized protein</fullName>
    </submittedName>
</protein>
<sequence length="89" mass="9788">MAGLFCCRGLHTVRPHIPLIRFPTRFPLGSSTLSGKPSTVAPETRISNNNNELSINNIGVVDDSELPTRYRRAAILPEEILYVEQGGPD</sequence>
<gene>
    <name evidence="1" type="ORF">PACLA_8A026747</name>
</gene>
<organism evidence="1 2">
    <name type="scientific">Paramuricea clavata</name>
    <name type="common">Red gorgonian</name>
    <name type="synonym">Violescent sea-whip</name>
    <dbReference type="NCBI Taxonomy" id="317549"/>
    <lineage>
        <taxon>Eukaryota</taxon>
        <taxon>Metazoa</taxon>
        <taxon>Cnidaria</taxon>
        <taxon>Anthozoa</taxon>
        <taxon>Octocorallia</taxon>
        <taxon>Malacalcyonacea</taxon>
        <taxon>Plexauridae</taxon>
        <taxon>Paramuricea</taxon>
    </lineage>
</organism>
<dbReference type="Proteomes" id="UP001152795">
    <property type="component" value="Unassembled WGS sequence"/>
</dbReference>
<proteinExistence type="predicted"/>